<keyword evidence="2" id="KW-1185">Reference proteome</keyword>
<proteinExistence type="predicted"/>
<dbReference type="KEGG" id="vg:19686996"/>
<accession>A0A060ACW9</accession>
<protein>
    <submittedName>
        <fullName evidence="1">Uncharacterized protein</fullName>
    </submittedName>
</protein>
<dbReference type="EMBL" id="KC954774">
    <property type="protein sequence ID" value="AIA64775.1"/>
    <property type="molecule type" value="Genomic_DNA"/>
</dbReference>
<reference evidence="1 2" key="1">
    <citation type="submission" date="2013-04" db="EMBL/GenBank/DDBJ databases">
        <title>Complete Genome Sequence of Cronobacter sakazakii Bacteriophage CR8.</title>
        <authorList>
            <person name="Kim Y."/>
            <person name="Shin H."/>
            <person name="Ryu S."/>
        </authorList>
    </citation>
    <scope>NUCLEOTIDE SEQUENCE [LARGE SCALE GENOMIC DNA]</scope>
</reference>
<dbReference type="GeneID" id="19686996"/>
<dbReference type="Proteomes" id="UP000026984">
    <property type="component" value="Segment"/>
</dbReference>
<evidence type="ECO:0000313" key="2">
    <source>
        <dbReference type="Proteomes" id="UP000026984"/>
    </source>
</evidence>
<dbReference type="RefSeq" id="YP_009042482.1">
    <property type="nucleotide sequence ID" value="NC_024354.1"/>
</dbReference>
<evidence type="ECO:0000313" key="1">
    <source>
        <dbReference type="EMBL" id="AIA64775.1"/>
    </source>
</evidence>
<name>A0A060ACW9_9CAUD</name>
<sequence>MNINFNDATFEKLRFLADREGRSVAAFVSMRMDELAGQLVNTTFTINEIPPGVKLAHLDPTPRPAPVRSEQYNFTLKDVDNTENQRRYAEDQY</sequence>
<gene>
    <name evidence="1" type="ORF">CR8_245</name>
</gene>
<organism evidence="1 2">
    <name type="scientific">Cronobacter phage CR8</name>
    <dbReference type="NCBI Taxonomy" id="1327934"/>
    <lineage>
        <taxon>Viruses</taxon>
        <taxon>Duplodnaviria</taxon>
        <taxon>Heunggongvirae</taxon>
        <taxon>Uroviricota</taxon>
        <taxon>Caudoviricetes</taxon>
        <taxon>Vequintavirinae</taxon>
        <taxon>Certrevirus</taxon>
        <taxon>Certrevirus CR8</taxon>
    </lineage>
</organism>